<comment type="caution">
    <text evidence="2">The sequence shown here is derived from an EMBL/GenBank/DDBJ whole genome shotgun (WGS) entry which is preliminary data.</text>
</comment>
<keyword evidence="1" id="KW-0472">Membrane</keyword>
<sequence length="135" mass="14786">MQRTVAARRYQVRTIWLALLYAAALLGAVYAFKHQIVAGPAAWIVAVLPALPIIGVFVAIGRYLVEERDEYLRMLMVRQTLWASGFALSAATLWGFLEAFDLVGHVEPYYVAVLWFGGLGLGNCADRLSGADAAL</sequence>
<dbReference type="EMBL" id="RCZC01000001">
    <property type="protein sequence ID" value="TPG56035.1"/>
    <property type="molecule type" value="Genomic_DNA"/>
</dbReference>
<accession>A0A502G2M4</accession>
<organism evidence="2 3">
    <name type="scientific">Sphingomonas glacialis</name>
    <dbReference type="NCBI Taxonomy" id="658225"/>
    <lineage>
        <taxon>Bacteria</taxon>
        <taxon>Pseudomonadati</taxon>
        <taxon>Pseudomonadota</taxon>
        <taxon>Alphaproteobacteria</taxon>
        <taxon>Sphingomonadales</taxon>
        <taxon>Sphingomonadaceae</taxon>
        <taxon>Sphingomonas</taxon>
    </lineage>
</organism>
<keyword evidence="3" id="KW-1185">Reference proteome</keyword>
<dbReference type="AlphaFoldDB" id="A0A502G2M4"/>
<dbReference type="Proteomes" id="UP000319931">
    <property type="component" value="Unassembled WGS sequence"/>
</dbReference>
<evidence type="ECO:0000256" key="1">
    <source>
        <dbReference type="SAM" id="Phobius"/>
    </source>
</evidence>
<evidence type="ECO:0000313" key="2">
    <source>
        <dbReference type="EMBL" id="TPG56035.1"/>
    </source>
</evidence>
<name>A0A502G2M4_9SPHN</name>
<feature type="transmembrane region" description="Helical" evidence="1">
    <location>
        <begin position="77"/>
        <end position="97"/>
    </location>
</feature>
<evidence type="ECO:0000313" key="3">
    <source>
        <dbReference type="Proteomes" id="UP000319931"/>
    </source>
</evidence>
<reference evidence="2 3" key="1">
    <citation type="journal article" date="2019" name="Environ. Microbiol.">
        <title>Species interactions and distinct microbial communities in high Arctic permafrost affected cryosols are associated with the CH4 and CO2 gas fluxes.</title>
        <authorList>
            <person name="Altshuler I."/>
            <person name="Hamel J."/>
            <person name="Turney S."/>
            <person name="Magnuson E."/>
            <person name="Levesque R."/>
            <person name="Greer C."/>
            <person name="Whyte L.G."/>
        </authorList>
    </citation>
    <scope>NUCLEOTIDE SEQUENCE [LARGE SCALE GENOMIC DNA]</scope>
    <source>
        <strain evidence="2 3">E6.1</strain>
    </source>
</reference>
<gene>
    <name evidence="2" type="ORF">EAH76_00180</name>
</gene>
<keyword evidence="1" id="KW-0812">Transmembrane</keyword>
<feature type="transmembrane region" description="Helical" evidence="1">
    <location>
        <begin position="41"/>
        <end position="65"/>
    </location>
</feature>
<dbReference type="RefSeq" id="WP_140846591.1">
    <property type="nucleotide sequence ID" value="NZ_RCZC01000001.1"/>
</dbReference>
<protein>
    <submittedName>
        <fullName evidence="2">Uncharacterized protein</fullName>
    </submittedName>
</protein>
<keyword evidence="1" id="KW-1133">Transmembrane helix</keyword>
<proteinExistence type="predicted"/>
<dbReference type="OrthoDB" id="119964at2"/>